<evidence type="ECO:0000313" key="2">
    <source>
        <dbReference type="EMBL" id="GAA0880883.1"/>
    </source>
</evidence>
<reference evidence="2 3" key="1">
    <citation type="journal article" date="2019" name="Int. J. Syst. Evol. Microbiol.">
        <title>The Global Catalogue of Microorganisms (GCM) 10K type strain sequencing project: providing services to taxonomists for standard genome sequencing and annotation.</title>
        <authorList>
            <consortium name="The Broad Institute Genomics Platform"/>
            <consortium name="The Broad Institute Genome Sequencing Center for Infectious Disease"/>
            <person name="Wu L."/>
            <person name="Ma J."/>
        </authorList>
    </citation>
    <scope>NUCLEOTIDE SEQUENCE [LARGE SCALE GENOMIC DNA]</scope>
    <source>
        <strain evidence="2 3">JCM 16112</strain>
    </source>
</reference>
<dbReference type="SUPFAM" id="SSF53448">
    <property type="entry name" value="Nucleotide-diphospho-sugar transferases"/>
    <property type="match status" value="1"/>
</dbReference>
<gene>
    <name evidence="2" type="ORF">GCM10009119_38530</name>
</gene>
<organism evidence="2 3">
    <name type="scientific">Algoriphagus jejuensis</name>
    <dbReference type="NCBI Taxonomy" id="419934"/>
    <lineage>
        <taxon>Bacteria</taxon>
        <taxon>Pseudomonadati</taxon>
        <taxon>Bacteroidota</taxon>
        <taxon>Cytophagia</taxon>
        <taxon>Cytophagales</taxon>
        <taxon>Cyclobacteriaceae</taxon>
        <taxon>Algoriphagus</taxon>
    </lineage>
</organism>
<evidence type="ECO:0000313" key="3">
    <source>
        <dbReference type="Proteomes" id="UP001500469"/>
    </source>
</evidence>
<feature type="domain" description="Glycosyltransferase 2-like" evidence="1">
    <location>
        <begin position="2"/>
        <end position="98"/>
    </location>
</feature>
<dbReference type="InterPro" id="IPR029044">
    <property type="entry name" value="Nucleotide-diphossugar_trans"/>
</dbReference>
<dbReference type="Gene3D" id="3.90.550.10">
    <property type="entry name" value="Spore Coat Polysaccharide Biosynthesis Protein SpsA, Chain A"/>
    <property type="match status" value="1"/>
</dbReference>
<protein>
    <recommendedName>
        <fullName evidence="1">Glycosyltransferase 2-like domain-containing protein</fullName>
    </recommendedName>
</protein>
<sequence>MDGGSDDNTFQIVKDLQNSGFKQIKWFQNSDLGVYDAMNRGLREAKGKWIYFLGSDDWLYENHTLESVSVALSNTHFNVAYGDVLIHGDSDWAKDQEIYAGEFDVFRMLKKNICHQSIFYKREFLNFHHIQFDLSYPINSDWDFNLKCCAKTKFIYLNKIIANFSSGGLSTNSKFKDSFFEEIPIKYKQLFPSKFRVFAWNLKNKILNI</sequence>
<dbReference type="Pfam" id="PF00535">
    <property type="entry name" value="Glycos_transf_2"/>
    <property type="match status" value="1"/>
</dbReference>
<dbReference type="InterPro" id="IPR001173">
    <property type="entry name" value="Glyco_trans_2-like"/>
</dbReference>
<comment type="caution">
    <text evidence="2">The sequence shown here is derived from an EMBL/GenBank/DDBJ whole genome shotgun (WGS) entry which is preliminary data.</text>
</comment>
<name>A0ABN1N4N1_9BACT</name>
<evidence type="ECO:0000259" key="1">
    <source>
        <dbReference type="Pfam" id="PF00535"/>
    </source>
</evidence>
<dbReference type="PANTHER" id="PTHR22916:SF67">
    <property type="entry name" value="COLANIC ACID BIOSYNTHESIS GLYCOSYL TRANSFERASE WCAE-RELATED"/>
    <property type="match status" value="1"/>
</dbReference>
<dbReference type="PANTHER" id="PTHR22916">
    <property type="entry name" value="GLYCOSYLTRANSFERASE"/>
    <property type="match status" value="1"/>
</dbReference>
<keyword evidence="3" id="KW-1185">Reference proteome</keyword>
<dbReference type="EMBL" id="BAAAFI010000047">
    <property type="protein sequence ID" value="GAA0880883.1"/>
    <property type="molecule type" value="Genomic_DNA"/>
</dbReference>
<dbReference type="Proteomes" id="UP001500469">
    <property type="component" value="Unassembled WGS sequence"/>
</dbReference>
<accession>A0ABN1N4N1</accession>
<proteinExistence type="predicted"/>